<name>A0ABR0LWE4_9PEZI</name>
<evidence type="ECO:0000256" key="1">
    <source>
        <dbReference type="ARBA" id="ARBA00022679"/>
    </source>
</evidence>
<dbReference type="Proteomes" id="UP001357485">
    <property type="component" value="Unassembled WGS sequence"/>
</dbReference>
<keyword evidence="1" id="KW-0808">Transferase</keyword>
<feature type="domain" description="N-acetyltransferase" evidence="4">
    <location>
        <begin position="184"/>
        <end position="266"/>
    </location>
</feature>
<organism evidence="5 6">
    <name type="scientific">Cryomyces antarcticus</name>
    <dbReference type="NCBI Taxonomy" id="329879"/>
    <lineage>
        <taxon>Eukaryota</taxon>
        <taxon>Fungi</taxon>
        <taxon>Dikarya</taxon>
        <taxon>Ascomycota</taxon>
        <taxon>Pezizomycotina</taxon>
        <taxon>Dothideomycetes</taxon>
        <taxon>Dothideomycetes incertae sedis</taxon>
        <taxon>Cryomyces</taxon>
    </lineage>
</organism>
<sequence length="268" mass="29230">MPRDVRAETSELAGAMESMAPLSKVSAREAASGDPTLEEHGAEDGRRPAEDESPSSNRGSLDAFYAVPLLLSDVDACVKLEEAVFPIDERCTRDKFMYRLTMCNELSLGLFTSATPDCEAMGAETAAVAHPAYSGSPERKRVLLAHLVCTKSTHTTVRDQDMDYPEDWRAEPLAQPHLGHKEAGRTVCVHSLAVLPGYQGRGYGSALMKSFVQRVETSGVADRIALLTYDRLVPFYEKLGFKNLGKSEATFGGVAWDDMVYEFAGDAL</sequence>
<feature type="non-terminal residue" evidence="5">
    <location>
        <position position="268"/>
    </location>
</feature>
<dbReference type="Gene3D" id="3.40.630.30">
    <property type="match status" value="1"/>
</dbReference>
<evidence type="ECO:0000259" key="4">
    <source>
        <dbReference type="PROSITE" id="PS51186"/>
    </source>
</evidence>
<keyword evidence="6" id="KW-1185">Reference proteome</keyword>
<evidence type="ECO:0000256" key="3">
    <source>
        <dbReference type="SAM" id="MobiDB-lite"/>
    </source>
</evidence>
<accession>A0ABR0LWE4</accession>
<dbReference type="InterPro" id="IPR000182">
    <property type="entry name" value="GNAT_dom"/>
</dbReference>
<comment type="caution">
    <text evidence="5">The sequence shown here is derived from an EMBL/GenBank/DDBJ whole genome shotgun (WGS) entry which is preliminary data.</text>
</comment>
<feature type="region of interest" description="Disordered" evidence="3">
    <location>
        <begin position="1"/>
        <end position="59"/>
    </location>
</feature>
<evidence type="ECO:0000256" key="2">
    <source>
        <dbReference type="ARBA" id="ARBA00023315"/>
    </source>
</evidence>
<proteinExistence type="predicted"/>
<dbReference type="InterPro" id="IPR051635">
    <property type="entry name" value="SNAT-like"/>
</dbReference>
<dbReference type="EMBL" id="JAVRRA010009136">
    <property type="protein sequence ID" value="KAK5251758.1"/>
    <property type="molecule type" value="Genomic_DNA"/>
</dbReference>
<dbReference type="Pfam" id="PF13673">
    <property type="entry name" value="Acetyltransf_10"/>
    <property type="match status" value="1"/>
</dbReference>
<dbReference type="InterPro" id="IPR016181">
    <property type="entry name" value="Acyl_CoA_acyltransferase"/>
</dbReference>
<keyword evidence="2" id="KW-0012">Acyltransferase</keyword>
<dbReference type="PANTHER" id="PTHR10908">
    <property type="entry name" value="SEROTONIN N-ACETYLTRANSFERASE"/>
    <property type="match status" value="1"/>
</dbReference>
<dbReference type="PANTHER" id="PTHR10908:SF0">
    <property type="entry name" value="SEROTONIN N-ACETYLTRANSFERASE"/>
    <property type="match status" value="1"/>
</dbReference>
<evidence type="ECO:0000313" key="6">
    <source>
        <dbReference type="Proteomes" id="UP001357485"/>
    </source>
</evidence>
<gene>
    <name evidence="5" type="ORF">LTR16_005619</name>
</gene>
<dbReference type="CDD" id="cd04301">
    <property type="entry name" value="NAT_SF"/>
    <property type="match status" value="1"/>
</dbReference>
<reference evidence="5 6" key="1">
    <citation type="submission" date="2023-08" db="EMBL/GenBank/DDBJ databases">
        <title>Black Yeasts Isolated from many extreme environments.</title>
        <authorList>
            <person name="Coleine C."/>
            <person name="Stajich J.E."/>
            <person name="Selbmann L."/>
        </authorList>
    </citation>
    <scope>NUCLEOTIDE SEQUENCE [LARGE SCALE GENOMIC DNA]</scope>
    <source>
        <strain evidence="5 6">CCFEE 536</strain>
    </source>
</reference>
<dbReference type="SUPFAM" id="SSF55729">
    <property type="entry name" value="Acyl-CoA N-acyltransferases (Nat)"/>
    <property type="match status" value="1"/>
</dbReference>
<evidence type="ECO:0000313" key="5">
    <source>
        <dbReference type="EMBL" id="KAK5251758.1"/>
    </source>
</evidence>
<protein>
    <recommendedName>
        <fullName evidence="4">N-acetyltransferase domain-containing protein</fullName>
    </recommendedName>
</protein>
<dbReference type="PROSITE" id="PS51186">
    <property type="entry name" value="GNAT"/>
    <property type="match status" value="1"/>
</dbReference>
<feature type="compositionally biased region" description="Basic and acidic residues" evidence="3">
    <location>
        <begin position="37"/>
        <end position="50"/>
    </location>
</feature>